<dbReference type="EMBL" id="JABSTR010000010">
    <property type="protein sequence ID" value="KAH9380402.1"/>
    <property type="molecule type" value="Genomic_DNA"/>
</dbReference>
<feature type="compositionally biased region" description="Basic and acidic residues" evidence="1">
    <location>
        <begin position="176"/>
        <end position="186"/>
    </location>
</feature>
<dbReference type="PROSITE" id="PS51910">
    <property type="entry name" value="GH18_2"/>
    <property type="match status" value="1"/>
</dbReference>
<keyword evidence="2" id="KW-0472">Membrane</keyword>
<dbReference type="Proteomes" id="UP000821853">
    <property type="component" value="Chromosome 8"/>
</dbReference>
<dbReference type="SUPFAM" id="SSF51445">
    <property type="entry name" value="(Trans)glycosidases"/>
    <property type="match status" value="1"/>
</dbReference>
<sequence>MRSRRSSSTPSDAAGVSPGTGPLNASLGRQGPPPRSPSLSVQDPGGPSGFLHDVSGANRATDTHSDHQIPSKTHAESSNPPSSGASSEQLSSPVPCSAYRRGRSTSRNTNTGSSRNRQSTSLVGQIAEPSSRCRRLSSVARETIPSVVTQPIGQKRGRRASLYDPWRRRSSTAPDKAARDYPHASETRTSGRQSRASSMAAETDPTWGLRLRSSTTGEYSPPTGLLSGASGAHPQTTKGAVEDSHRLPPTPSSHQTPQGSSHAPSVLNVDALVVPNQRASLPSNQRYQLAAGILPTAQDPPVDNLVALPPVEELSLTCSGQTSSFRTAEAAAAGIQPRSREASPALDSLPLPTADVNYGDQQPGGRFCMQFWFLCSASAIIVGLPLLLLWLSYYVTPGAKRLTAGSSPTYRNHSISISSPTLGPTRTRASSPTLDSTRSPTGLWTSPPQPPLLTTEPLFLAGCGGEVLVHVPVVVKAVNAVSAVNFTEKPKLQNTFCIYNNTRVDEIRYSVFLPEHMPLTYCRHIVYWSLKVLNGTVGSRMPDFDGAYGLSKLRNLTVAAGNPSAIILAAVGGYPEESREFSLLGRDPDSMVRFVTSVREIVSDNQLTGIAIHWVAPEPRCVDPNATDTLKAIVAAIRNDLNVTIAVFLPADANTSLPVWNQISPLVDYAFVETPKLNPANGFDLTMCDKMSQLAARILAQFAGPHDEKICAGVSLAPWLVNGISRGTFTNMTLVSKPSQGGTTGTGRGPLFKLCKGGIGLCKAPTKRNECIVLGKNATWKYDDLYLFPDLPSLYTIVARGKRFPSDINEHCLVLYDVDVDVSMECSLDSFEKDYFISLRHLIQAIDAPQNESILRSPPNC</sequence>
<keyword evidence="2" id="KW-0812">Transmembrane</keyword>
<comment type="caution">
    <text evidence="4">The sequence shown here is derived from an EMBL/GenBank/DDBJ whole genome shotgun (WGS) entry which is preliminary data.</text>
</comment>
<feature type="transmembrane region" description="Helical" evidence="2">
    <location>
        <begin position="371"/>
        <end position="393"/>
    </location>
</feature>
<organism evidence="4 5">
    <name type="scientific">Haemaphysalis longicornis</name>
    <name type="common">Bush tick</name>
    <dbReference type="NCBI Taxonomy" id="44386"/>
    <lineage>
        <taxon>Eukaryota</taxon>
        <taxon>Metazoa</taxon>
        <taxon>Ecdysozoa</taxon>
        <taxon>Arthropoda</taxon>
        <taxon>Chelicerata</taxon>
        <taxon>Arachnida</taxon>
        <taxon>Acari</taxon>
        <taxon>Parasitiformes</taxon>
        <taxon>Ixodida</taxon>
        <taxon>Ixodoidea</taxon>
        <taxon>Ixodidae</taxon>
        <taxon>Haemaphysalinae</taxon>
        <taxon>Haemaphysalis</taxon>
    </lineage>
</organism>
<evidence type="ECO:0000259" key="3">
    <source>
        <dbReference type="PROSITE" id="PS51910"/>
    </source>
</evidence>
<dbReference type="GO" id="GO:0005975">
    <property type="term" value="P:carbohydrate metabolic process"/>
    <property type="evidence" value="ECO:0007669"/>
    <property type="project" value="InterPro"/>
</dbReference>
<evidence type="ECO:0000313" key="5">
    <source>
        <dbReference type="Proteomes" id="UP000821853"/>
    </source>
</evidence>
<feature type="compositionally biased region" description="Polar residues" evidence="1">
    <location>
        <begin position="1"/>
        <end position="11"/>
    </location>
</feature>
<dbReference type="Gene3D" id="3.20.20.80">
    <property type="entry name" value="Glycosidases"/>
    <property type="match status" value="1"/>
</dbReference>
<name>A0A9J6GY75_HAELO</name>
<feature type="compositionally biased region" description="Polar residues" evidence="1">
    <location>
        <begin position="187"/>
        <end position="197"/>
    </location>
</feature>
<feature type="compositionally biased region" description="Low complexity" evidence="1">
    <location>
        <begin position="76"/>
        <end position="88"/>
    </location>
</feature>
<feature type="compositionally biased region" description="Polar residues" evidence="1">
    <location>
        <begin position="252"/>
        <end position="263"/>
    </location>
</feature>
<keyword evidence="2" id="KW-1133">Transmembrane helix</keyword>
<proteinExistence type="predicted"/>
<dbReference type="VEuPathDB" id="VectorBase:HLOH_047525"/>
<protein>
    <recommendedName>
        <fullName evidence="3">GH18 domain-containing protein</fullName>
    </recommendedName>
</protein>
<feature type="compositionally biased region" description="Polar residues" evidence="1">
    <location>
        <begin position="415"/>
        <end position="442"/>
    </location>
</feature>
<gene>
    <name evidence="4" type="ORF">HPB48_017603</name>
</gene>
<evidence type="ECO:0000313" key="4">
    <source>
        <dbReference type="EMBL" id="KAH9380402.1"/>
    </source>
</evidence>
<dbReference type="InterPro" id="IPR001223">
    <property type="entry name" value="Glyco_hydro18_cat"/>
</dbReference>
<reference evidence="4 5" key="1">
    <citation type="journal article" date="2020" name="Cell">
        <title>Large-Scale Comparative Analyses of Tick Genomes Elucidate Their Genetic Diversity and Vector Capacities.</title>
        <authorList>
            <consortium name="Tick Genome and Microbiome Consortium (TIGMIC)"/>
            <person name="Jia N."/>
            <person name="Wang J."/>
            <person name="Shi W."/>
            <person name="Du L."/>
            <person name="Sun Y."/>
            <person name="Zhan W."/>
            <person name="Jiang J.F."/>
            <person name="Wang Q."/>
            <person name="Zhang B."/>
            <person name="Ji P."/>
            <person name="Bell-Sakyi L."/>
            <person name="Cui X.M."/>
            <person name="Yuan T.T."/>
            <person name="Jiang B.G."/>
            <person name="Yang W.F."/>
            <person name="Lam T.T."/>
            <person name="Chang Q.C."/>
            <person name="Ding S.J."/>
            <person name="Wang X.J."/>
            <person name="Zhu J.G."/>
            <person name="Ruan X.D."/>
            <person name="Zhao L."/>
            <person name="Wei J.T."/>
            <person name="Ye R.Z."/>
            <person name="Que T.C."/>
            <person name="Du C.H."/>
            <person name="Zhou Y.H."/>
            <person name="Cheng J.X."/>
            <person name="Dai P.F."/>
            <person name="Guo W.B."/>
            <person name="Han X.H."/>
            <person name="Huang E.J."/>
            <person name="Li L.F."/>
            <person name="Wei W."/>
            <person name="Gao Y.C."/>
            <person name="Liu J.Z."/>
            <person name="Shao H.Z."/>
            <person name="Wang X."/>
            <person name="Wang C.C."/>
            <person name="Yang T.C."/>
            <person name="Huo Q.B."/>
            <person name="Li W."/>
            <person name="Chen H.Y."/>
            <person name="Chen S.E."/>
            <person name="Zhou L.G."/>
            <person name="Ni X.B."/>
            <person name="Tian J.H."/>
            <person name="Sheng Y."/>
            <person name="Liu T."/>
            <person name="Pan Y.S."/>
            <person name="Xia L.Y."/>
            <person name="Li J."/>
            <person name="Zhao F."/>
            <person name="Cao W.C."/>
        </authorList>
    </citation>
    <scope>NUCLEOTIDE SEQUENCE [LARGE SCALE GENOMIC DNA]</scope>
    <source>
        <strain evidence="4">HaeL-2018</strain>
    </source>
</reference>
<accession>A0A9J6GY75</accession>
<keyword evidence="5" id="KW-1185">Reference proteome</keyword>
<feature type="region of interest" description="Disordered" evidence="1">
    <location>
        <begin position="1"/>
        <end position="263"/>
    </location>
</feature>
<feature type="compositionally biased region" description="Low complexity" evidence="1">
    <location>
        <begin position="105"/>
        <end position="121"/>
    </location>
</feature>
<evidence type="ECO:0000256" key="2">
    <source>
        <dbReference type="SAM" id="Phobius"/>
    </source>
</evidence>
<feature type="compositionally biased region" description="Basic and acidic residues" evidence="1">
    <location>
        <begin position="61"/>
        <end position="75"/>
    </location>
</feature>
<dbReference type="AlphaFoldDB" id="A0A9J6GY75"/>
<feature type="domain" description="GH18" evidence="3">
    <location>
        <begin position="493"/>
        <end position="861"/>
    </location>
</feature>
<dbReference type="InterPro" id="IPR017853">
    <property type="entry name" value="GH"/>
</dbReference>
<dbReference type="Pfam" id="PF00704">
    <property type="entry name" value="Glyco_hydro_18"/>
    <property type="match status" value="1"/>
</dbReference>
<evidence type="ECO:0000256" key="1">
    <source>
        <dbReference type="SAM" id="MobiDB-lite"/>
    </source>
</evidence>
<feature type="region of interest" description="Disordered" evidence="1">
    <location>
        <begin position="415"/>
        <end position="447"/>
    </location>
</feature>